<reference evidence="7 8" key="1">
    <citation type="submission" date="2016-09" db="EMBL/GenBank/DDBJ databases">
        <title>Rhizobium oryziradicis sp. nov., isolated from the root of rice.</title>
        <authorList>
            <person name="Zhao J."/>
            <person name="Zhang X."/>
        </authorList>
    </citation>
    <scope>NUCLEOTIDE SEQUENCE [LARGE SCALE GENOMIC DNA]</scope>
    <source>
        <strain evidence="7 8">N19</strain>
    </source>
</reference>
<dbReference type="OrthoDB" id="9810336at2"/>
<dbReference type="InterPro" id="IPR052165">
    <property type="entry name" value="Membrane_assoc_protease"/>
</dbReference>
<evidence type="ECO:0000313" key="8">
    <source>
        <dbReference type="Proteomes" id="UP000186894"/>
    </source>
</evidence>
<keyword evidence="4 5" id="KW-0472">Membrane</keyword>
<feature type="transmembrane region" description="Helical" evidence="5">
    <location>
        <begin position="58"/>
        <end position="76"/>
    </location>
</feature>
<sequence>MLQWLVDQLGLWSWWIAGLALLALEMIMPGMFLIWFGVGALATGLLSLLFWGDGFWPWQVQFLCFAIFSVIAILLGRKLVRSDASRSDEPLLNQRTASLVGRTAILEDAILEGRGRIQLDGTFWPVTGPDLAAGKRIKIVSARGSDLTVEEMQ</sequence>
<keyword evidence="3 5" id="KW-1133">Transmembrane helix</keyword>
<dbReference type="PANTHER" id="PTHR33507:SF3">
    <property type="entry name" value="INNER MEMBRANE PROTEIN YBBJ"/>
    <property type="match status" value="1"/>
</dbReference>
<protein>
    <recommendedName>
        <fullName evidence="6">NfeD-like C-terminal domain-containing protein</fullName>
    </recommendedName>
</protein>
<feature type="domain" description="NfeD-like C-terminal" evidence="6">
    <location>
        <begin position="97"/>
        <end position="150"/>
    </location>
</feature>
<dbReference type="GO" id="GO:0005886">
    <property type="term" value="C:plasma membrane"/>
    <property type="evidence" value="ECO:0007669"/>
    <property type="project" value="TreeGrafter"/>
</dbReference>
<dbReference type="InterPro" id="IPR012340">
    <property type="entry name" value="NA-bd_OB-fold"/>
</dbReference>
<comment type="subcellular location">
    <subcellularLocation>
        <location evidence="1">Membrane</location>
        <topology evidence="1">Multi-pass membrane protein</topology>
    </subcellularLocation>
</comment>
<organism evidence="7 8">
    <name type="scientific">Rhizobium oryziradicis</name>
    <dbReference type="NCBI Taxonomy" id="1867956"/>
    <lineage>
        <taxon>Bacteria</taxon>
        <taxon>Pseudomonadati</taxon>
        <taxon>Pseudomonadota</taxon>
        <taxon>Alphaproteobacteria</taxon>
        <taxon>Hyphomicrobiales</taxon>
        <taxon>Rhizobiaceae</taxon>
        <taxon>Rhizobium/Agrobacterium group</taxon>
        <taxon>Rhizobium</taxon>
    </lineage>
</organism>
<evidence type="ECO:0000256" key="4">
    <source>
        <dbReference type="ARBA" id="ARBA00023136"/>
    </source>
</evidence>
<accession>A0A1Q8ZPZ6</accession>
<comment type="caution">
    <text evidence="7">The sequence shown here is derived from an EMBL/GenBank/DDBJ whole genome shotgun (WGS) entry which is preliminary data.</text>
</comment>
<dbReference type="AlphaFoldDB" id="A0A1Q8ZPZ6"/>
<dbReference type="Gene3D" id="2.40.50.140">
    <property type="entry name" value="Nucleic acid-binding proteins"/>
    <property type="match status" value="1"/>
</dbReference>
<evidence type="ECO:0000259" key="6">
    <source>
        <dbReference type="Pfam" id="PF01957"/>
    </source>
</evidence>
<dbReference type="Proteomes" id="UP000186894">
    <property type="component" value="Unassembled WGS sequence"/>
</dbReference>
<dbReference type="Pfam" id="PF01957">
    <property type="entry name" value="NfeD"/>
    <property type="match status" value="1"/>
</dbReference>
<feature type="transmembrane region" description="Helical" evidence="5">
    <location>
        <begin position="12"/>
        <end position="28"/>
    </location>
</feature>
<dbReference type="InterPro" id="IPR002810">
    <property type="entry name" value="NfeD-like_C"/>
</dbReference>
<dbReference type="STRING" id="1867956.BJF95_05650"/>
<evidence type="ECO:0000256" key="2">
    <source>
        <dbReference type="ARBA" id="ARBA00022692"/>
    </source>
</evidence>
<proteinExistence type="predicted"/>
<gene>
    <name evidence="7" type="ORF">BJF95_05650</name>
</gene>
<evidence type="ECO:0000256" key="5">
    <source>
        <dbReference type="SAM" id="Phobius"/>
    </source>
</evidence>
<dbReference type="PANTHER" id="PTHR33507">
    <property type="entry name" value="INNER MEMBRANE PROTEIN YBBJ"/>
    <property type="match status" value="1"/>
</dbReference>
<keyword evidence="2 5" id="KW-0812">Transmembrane</keyword>
<evidence type="ECO:0000256" key="1">
    <source>
        <dbReference type="ARBA" id="ARBA00004141"/>
    </source>
</evidence>
<dbReference type="EMBL" id="MKIM01000027">
    <property type="protein sequence ID" value="OLP44058.1"/>
    <property type="molecule type" value="Genomic_DNA"/>
</dbReference>
<name>A0A1Q8ZPZ6_9HYPH</name>
<evidence type="ECO:0000256" key="3">
    <source>
        <dbReference type="ARBA" id="ARBA00022989"/>
    </source>
</evidence>
<evidence type="ECO:0000313" key="7">
    <source>
        <dbReference type="EMBL" id="OLP44058.1"/>
    </source>
</evidence>
<keyword evidence="8" id="KW-1185">Reference proteome</keyword>
<dbReference type="RefSeq" id="WP_075639567.1">
    <property type="nucleotide sequence ID" value="NZ_MKIM01000027.1"/>
</dbReference>